<comment type="caution">
    <text evidence="5">The sequence shown here is derived from an EMBL/GenBank/DDBJ whole genome shotgun (WGS) entry which is preliminary data.</text>
</comment>
<comment type="similarity">
    <text evidence="1 4">Belongs to the glycosyl hydrolase 28 family.</text>
</comment>
<dbReference type="InterPro" id="IPR012334">
    <property type="entry name" value="Pectin_lyas_fold"/>
</dbReference>
<dbReference type="SUPFAM" id="SSF51126">
    <property type="entry name" value="Pectin lyase-like"/>
    <property type="match status" value="1"/>
</dbReference>
<dbReference type="EMBL" id="AZGF01000010">
    <property type="protein sequence ID" value="KRM12149.1"/>
    <property type="molecule type" value="Genomic_DNA"/>
</dbReference>
<name>A0A0R1W3L9_9LACO</name>
<dbReference type="InterPro" id="IPR051801">
    <property type="entry name" value="GH28_Enzymes"/>
</dbReference>
<organism evidence="5 6">
    <name type="scientific">Paucilactobacillus suebicus DSM 5007 = KCTC 3549</name>
    <dbReference type="NCBI Taxonomy" id="1423807"/>
    <lineage>
        <taxon>Bacteria</taxon>
        <taxon>Bacillati</taxon>
        <taxon>Bacillota</taxon>
        <taxon>Bacilli</taxon>
        <taxon>Lactobacillales</taxon>
        <taxon>Lactobacillaceae</taxon>
        <taxon>Paucilactobacillus</taxon>
    </lineage>
</organism>
<keyword evidence="6" id="KW-1185">Reference proteome</keyword>
<evidence type="ECO:0000313" key="5">
    <source>
        <dbReference type="EMBL" id="KRM12149.1"/>
    </source>
</evidence>
<dbReference type="STRING" id="1423807.FD16_GL000224"/>
<dbReference type="eggNOG" id="COG5434">
    <property type="taxonomic scope" value="Bacteria"/>
</dbReference>
<dbReference type="PANTHER" id="PTHR31339">
    <property type="entry name" value="PECTIN LYASE-RELATED"/>
    <property type="match status" value="1"/>
</dbReference>
<dbReference type="PATRIC" id="fig|1423807.3.peg.226"/>
<dbReference type="PANTHER" id="PTHR31339:SF0">
    <property type="entry name" value="PECTIN LYASE-LIKE SUPERFAMILY PROTEIN"/>
    <property type="match status" value="1"/>
</dbReference>
<dbReference type="GO" id="GO:0004650">
    <property type="term" value="F:polygalacturonase activity"/>
    <property type="evidence" value="ECO:0007669"/>
    <property type="project" value="InterPro"/>
</dbReference>
<evidence type="ECO:0000256" key="1">
    <source>
        <dbReference type="ARBA" id="ARBA00008834"/>
    </source>
</evidence>
<dbReference type="InterPro" id="IPR011050">
    <property type="entry name" value="Pectin_lyase_fold/virulence"/>
</dbReference>
<dbReference type="AlphaFoldDB" id="A0A0R1W3L9"/>
<accession>A0A0R1W3L9</accession>
<gene>
    <name evidence="5" type="ORF">FD16_GL000224</name>
</gene>
<keyword evidence="3 4" id="KW-0326">Glycosidase</keyword>
<dbReference type="OrthoDB" id="9795222at2"/>
<dbReference type="Gene3D" id="2.160.20.10">
    <property type="entry name" value="Single-stranded right-handed beta-helix, Pectin lyase-like"/>
    <property type="match status" value="1"/>
</dbReference>
<dbReference type="Proteomes" id="UP000051820">
    <property type="component" value="Unassembled WGS sequence"/>
</dbReference>
<evidence type="ECO:0000256" key="3">
    <source>
        <dbReference type="ARBA" id="ARBA00023295"/>
    </source>
</evidence>
<keyword evidence="2 4" id="KW-0378">Hydrolase</keyword>
<reference evidence="5 6" key="1">
    <citation type="journal article" date="2015" name="Genome Announc.">
        <title>Expanding the biotechnology potential of lactobacilli through comparative genomics of 213 strains and associated genera.</title>
        <authorList>
            <person name="Sun Z."/>
            <person name="Harris H.M."/>
            <person name="McCann A."/>
            <person name="Guo C."/>
            <person name="Argimon S."/>
            <person name="Zhang W."/>
            <person name="Yang X."/>
            <person name="Jeffery I.B."/>
            <person name="Cooney J.C."/>
            <person name="Kagawa T.F."/>
            <person name="Liu W."/>
            <person name="Song Y."/>
            <person name="Salvetti E."/>
            <person name="Wrobel A."/>
            <person name="Rasinkangas P."/>
            <person name="Parkhill J."/>
            <person name="Rea M.C."/>
            <person name="O'Sullivan O."/>
            <person name="Ritari J."/>
            <person name="Douillard F.P."/>
            <person name="Paul Ross R."/>
            <person name="Yang R."/>
            <person name="Briner A.E."/>
            <person name="Felis G.E."/>
            <person name="de Vos W.M."/>
            <person name="Barrangou R."/>
            <person name="Klaenhammer T.R."/>
            <person name="Caufield P.W."/>
            <person name="Cui Y."/>
            <person name="Zhang H."/>
            <person name="O'Toole P.W."/>
        </authorList>
    </citation>
    <scope>NUCLEOTIDE SEQUENCE [LARGE SCALE GENOMIC DNA]</scope>
    <source>
        <strain evidence="5 6">DSM 5007</strain>
    </source>
</reference>
<protein>
    <submittedName>
        <fullName evidence="5">Polygalacturonase</fullName>
    </submittedName>
</protein>
<sequence>MEEIGLIEINILDNHDFDDISINATEAIQSAIDKCNGADGGIVTVPGEGVYIIDGIELKSNVTLNVESGATLRGSGNEERYIRRPGPFELIRNNTPISGLIFANGANNIAVTGDGTIDGNFEKFIFPDQGSEQHLKFYKYPRPMMFYFENCRDVKISNLHIINSPFWTIHLVGCFKTEIDSIFINNEMRMPNTDGIDIDRGRETHIHDCTIVTGDDGICPKCTEETAKYGDCNNIKVERCNIKTRSSAIKFGSSSFGNFEDCYFTDLKIEDTNRGIAFQIRDPGSVRNITFENITIKNKTYTKDWWGSGEPIYITLVQRDEKTDMKNQVIDNISFLNINCESDNGIFIYSSVEGAVRDIYLRDVNLKLNKPFKTATEFDLRPNYGSGVVTSSHIGLNTETTANLVLTNVQIEDSENEIISY</sequence>
<evidence type="ECO:0000256" key="2">
    <source>
        <dbReference type="ARBA" id="ARBA00022801"/>
    </source>
</evidence>
<evidence type="ECO:0000313" key="6">
    <source>
        <dbReference type="Proteomes" id="UP000051820"/>
    </source>
</evidence>
<dbReference type="GO" id="GO:0005975">
    <property type="term" value="P:carbohydrate metabolic process"/>
    <property type="evidence" value="ECO:0007669"/>
    <property type="project" value="InterPro"/>
</dbReference>
<dbReference type="Pfam" id="PF00295">
    <property type="entry name" value="Glyco_hydro_28"/>
    <property type="match status" value="1"/>
</dbReference>
<evidence type="ECO:0000256" key="4">
    <source>
        <dbReference type="RuleBase" id="RU361169"/>
    </source>
</evidence>
<proteinExistence type="inferred from homology"/>
<dbReference type="InterPro" id="IPR000743">
    <property type="entry name" value="Glyco_hydro_28"/>
</dbReference>